<dbReference type="GO" id="GO:0006352">
    <property type="term" value="P:DNA-templated transcription initiation"/>
    <property type="evidence" value="ECO:0007669"/>
    <property type="project" value="InterPro"/>
</dbReference>
<evidence type="ECO:0000256" key="4">
    <source>
        <dbReference type="ARBA" id="ARBA00023163"/>
    </source>
</evidence>
<dbReference type="InterPro" id="IPR014284">
    <property type="entry name" value="RNA_pol_sigma-70_dom"/>
</dbReference>
<organism evidence="7 8">
    <name type="scientific">Rapidithrix thailandica</name>
    <dbReference type="NCBI Taxonomy" id="413964"/>
    <lineage>
        <taxon>Bacteria</taxon>
        <taxon>Pseudomonadati</taxon>
        <taxon>Bacteroidota</taxon>
        <taxon>Cytophagia</taxon>
        <taxon>Cytophagales</taxon>
        <taxon>Flammeovirgaceae</taxon>
        <taxon>Rapidithrix</taxon>
    </lineage>
</organism>
<dbReference type="Pfam" id="PF04542">
    <property type="entry name" value="Sigma70_r2"/>
    <property type="match status" value="1"/>
</dbReference>
<keyword evidence="3" id="KW-0731">Sigma factor</keyword>
<dbReference type="SUPFAM" id="SSF88659">
    <property type="entry name" value="Sigma3 and sigma4 domains of RNA polymerase sigma factors"/>
    <property type="match status" value="1"/>
</dbReference>
<feature type="domain" description="RNA polymerase sigma factor 70 region 4 type 2" evidence="6">
    <location>
        <begin position="134"/>
        <end position="183"/>
    </location>
</feature>
<dbReference type="InterPro" id="IPR013249">
    <property type="entry name" value="RNA_pol_sigma70_r4_t2"/>
</dbReference>
<keyword evidence="4" id="KW-0804">Transcription</keyword>
<proteinExistence type="inferred from homology"/>
<dbReference type="Gene3D" id="1.10.10.10">
    <property type="entry name" value="Winged helix-like DNA-binding domain superfamily/Winged helix DNA-binding domain"/>
    <property type="match status" value="1"/>
</dbReference>
<dbReference type="Proteomes" id="UP001403385">
    <property type="component" value="Unassembled WGS sequence"/>
</dbReference>
<sequence length="205" mass="24440">MLFFSILKKYSPYLSNQESILIHALKKDEKAAFRQLYNLYVGKVYHFAKKFVLNPDYAQEVTQIVFIKVWESRHNINPDQSLHGYLYVITRNASFDFLKKIAKDRDLREELLDWNEVQVNETEFTVLFSEYEKLVYEAIAKLPPKRQEIFRMGRLEGKSYEEIANHLGVSKNTVKTHLLKAYRFVRQYLHNYADMIILLAMGFWL</sequence>
<keyword evidence="8" id="KW-1185">Reference proteome</keyword>
<dbReference type="PANTHER" id="PTHR43133">
    <property type="entry name" value="RNA POLYMERASE ECF-TYPE SIGMA FACTO"/>
    <property type="match status" value="1"/>
</dbReference>
<evidence type="ECO:0000313" key="7">
    <source>
        <dbReference type="EMBL" id="MEN7549478.1"/>
    </source>
</evidence>
<evidence type="ECO:0000256" key="1">
    <source>
        <dbReference type="ARBA" id="ARBA00010641"/>
    </source>
</evidence>
<dbReference type="InterPro" id="IPR039425">
    <property type="entry name" value="RNA_pol_sigma-70-like"/>
</dbReference>
<gene>
    <name evidence="7" type="ORF">AAG747_16260</name>
</gene>
<evidence type="ECO:0000256" key="2">
    <source>
        <dbReference type="ARBA" id="ARBA00023015"/>
    </source>
</evidence>
<name>A0AAW9SAH4_9BACT</name>
<evidence type="ECO:0000259" key="5">
    <source>
        <dbReference type="Pfam" id="PF04542"/>
    </source>
</evidence>
<dbReference type="InterPro" id="IPR007627">
    <property type="entry name" value="RNA_pol_sigma70_r2"/>
</dbReference>
<evidence type="ECO:0000256" key="3">
    <source>
        <dbReference type="ARBA" id="ARBA00023082"/>
    </source>
</evidence>
<dbReference type="EMBL" id="JBDKWZ010000009">
    <property type="protein sequence ID" value="MEN7549478.1"/>
    <property type="molecule type" value="Genomic_DNA"/>
</dbReference>
<comment type="similarity">
    <text evidence="1">Belongs to the sigma-70 factor family. ECF subfamily.</text>
</comment>
<dbReference type="NCBIfam" id="TIGR02937">
    <property type="entry name" value="sigma70-ECF"/>
    <property type="match status" value="1"/>
</dbReference>
<comment type="caution">
    <text evidence="7">The sequence shown here is derived from an EMBL/GenBank/DDBJ whole genome shotgun (WGS) entry which is preliminary data.</text>
</comment>
<dbReference type="InterPro" id="IPR013324">
    <property type="entry name" value="RNA_pol_sigma_r3/r4-like"/>
</dbReference>
<protein>
    <submittedName>
        <fullName evidence="7">RNA polymerase sigma-70 factor</fullName>
    </submittedName>
</protein>
<dbReference type="GO" id="GO:0016987">
    <property type="term" value="F:sigma factor activity"/>
    <property type="evidence" value="ECO:0007669"/>
    <property type="project" value="UniProtKB-KW"/>
</dbReference>
<dbReference type="GO" id="GO:0003677">
    <property type="term" value="F:DNA binding"/>
    <property type="evidence" value="ECO:0007669"/>
    <property type="project" value="InterPro"/>
</dbReference>
<dbReference type="AlphaFoldDB" id="A0AAW9SAH4"/>
<dbReference type="InterPro" id="IPR014327">
    <property type="entry name" value="RNA_pol_sigma70_bacteroid"/>
</dbReference>
<dbReference type="SUPFAM" id="SSF88946">
    <property type="entry name" value="Sigma2 domain of RNA polymerase sigma factors"/>
    <property type="match status" value="1"/>
</dbReference>
<dbReference type="InterPro" id="IPR036388">
    <property type="entry name" value="WH-like_DNA-bd_sf"/>
</dbReference>
<dbReference type="NCBIfam" id="TIGR02985">
    <property type="entry name" value="Sig70_bacteroi1"/>
    <property type="match status" value="1"/>
</dbReference>
<reference evidence="7 8" key="1">
    <citation type="submission" date="2024-04" db="EMBL/GenBank/DDBJ databases">
        <title>Novel genus in family Flammeovirgaceae.</title>
        <authorList>
            <person name="Nguyen T.H."/>
            <person name="Vuong T.Q."/>
            <person name="Le H."/>
            <person name="Kim S.-G."/>
        </authorList>
    </citation>
    <scope>NUCLEOTIDE SEQUENCE [LARGE SCALE GENOMIC DNA]</scope>
    <source>
        <strain evidence="7 8">JCM 23209</strain>
    </source>
</reference>
<dbReference type="InterPro" id="IPR013325">
    <property type="entry name" value="RNA_pol_sigma_r2"/>
</dbReference>
<keyword evidence="2" id="KW-0805">Transcription regulation</keyword>
<dbReference type="RefSeq" id="WP_346822257.1">
    <property type="nucleotide sequence ID" value="NZ_JBDKWZ010000009.1"/>
</dbReference>
<accession>A0AAW9SAH4</accession>
<dbReference type="PANTHER" id="PTHR43133:SF46">
    <property type="entry name" value="RNA POLYMERASE SIGMA-70 FACTOR ECF SUBFAMILY"/>
    <property type="match status" value="1"/>
</dbReference>
<feature type="domain" description="RNA polymerase sigma-70 region 2" evidence="5">
    <location>
        <begin position="36"/>
        <end position="100"/>
    </location>
</feature>
<evidence type="ECO:0000313" key="8">
    <source>
        <dbReference type="Proteomes" id="UP001403385"/>
    </source>
</evidence>
<dbReference type="CDD" id="cd06171">
    <property type="entry name" value="Sigma70_r4"/>
    <property type="match status" value="1"/>
</dbReference>
<dbReference type="Gene3D" id="1.10.1740.10">
    <property type="match status" value="1"/>
</dbReference>
<evidence type="ECO:0000259" key="6">
    <source>
        <dbReference type="Pfam" id="PF08281"/>
    </source>
</evidence>
<dbReference type="Pfam" id="PF08281">
    <property type="entry name" value="Sigma70_r4_2"/>
    <property type="match status" value="1"/>
</dbReference>